<proteinExistence type="inferred from homology"/>
<name>I1EGK9_AMPQE</name>
<dbReference type="STRING" id="400682.I1EGK9"/>
<dbReference type="InterPro" id="IPR012340">
    <property type="entry name" value="NA-bd_OB-fold"/>
</dbReference>
<dbReference type="GO" id="GO:0032543">
    <property type="term" value="P:mitochondrial translation"/>
    <property type="evidence" value="ECO:0007669"/>
    <property type="project" value="TreeGrafter"/>
</dbReference>
<comment type="similarity">
    <text evidence="1">Belongs to the universal ribosomal protein uS17 family.</text>
</comment>
<dbReference type="EnsemblMetazoa" id="Aqu2.1.06227_001">
    <property type="protein sequence ID" value="Aqu2.1.06227_001"/>
    <property type="gene ID" value="Aqu2.1.06227"/>
</dbReference>
<dbReference type="OMA" id="QNHCNIG"/>
<dbReference type="Gene3D" id="2.40.50.140">
    <property type="entry name" value="Nucleic acid-binding proteins"/>
    <property type="match status" value="1"/>
</dbReference>
<keyword evidence="2" id="KW-0689">Ribosomal protein</keyword>
<dbReference type="PANTHER" id="PTHR24088">
    <property type="entry name" value="28S RIBOSOMAL PROTEIN S17, MITOCHONDRIAL"/>
    <property type="match status" value="1"/>
</dbReference>
<dbReference type="InterPro" id="IPR000266">
    <property type="entry name" value="Ribosomal_uS17"/>
</dbReference>
<dbReference type="PANTHER" id="PTHR24088:SF0">
    <property type="entry name" value="SMALL RIBOSOMAL SUBUNIT PROTEIN US17M"/>
    <property type="match status" value="1"/>
</dbReference>
<dbReference type="GO" id="GO:0005763">
    <property type="term" value="C:mitochondrial small ribosomal subunit"/>
    <property type="evidence" value="ECO:0007669"/>
    <property type="project" value="InterPro"/>
</dbReference>
<dbReference type="CDD" id="cd00364">
    <property type="entry name" value="Ribosomal_uS17"/>
    <property type="match status" value="1"/>
</dbReference>
<evidence type="ECO:0000313" key="4">
    <source>
        <dbReference type="EnsemblMetazoa" id="Aqu2.1.06227_001"/>
    </source>
</evidence>
<dbReference type="GO" id="GO:0003735">
    <property type="term" value="F:structural constituent of ribosome"/>
    <property type="evidence" value="ECO:0007669"/>
    <property type="project" value="InterPro"/>
</dbReference>
<dbReference type="EnsemblMetazoa" id="Aqu2.1.28849_001">
    <property type="protein sequence ID" value="Aqu2.1.28849_001"/>
    <property type="gene ID" value="Aqu2.1.28849"/>
</dbReference>
<sequence>MSMFLGRVMKCKANNTVKVSVTRSYLHPLVLKYTAKRRKFEVHDEKSCNVGDLVLIKEMQQKIQDKAFRVSEIIERAETYTDPETGEIHYQPFM</sequence>
<accession>I1EGK9</accession>
<dbReference type="FunCoup" id="I1EGK9">
    <property type="interactions" value="402"/>
</dbReference>
<dbReference type="InterPro" id="IPR039193">
    <property type="entry name" value="Ribosomal_uS17m_metazoa"/>
</dbReference>
<protein>
    <recommendedName>
        <fullName evidence="5">30S ribosomal protein S17</fullName>
    </recommendedName>
</protein>
<dbReference type="AlphaFoldDB" id="I1EGK9"/>
<dbReference type="HOGENOM" id="CLU_073626_1_2_1"/>
<evidence type="ECO:0000256" key="1">
    <source>
        <dbReference type="ARBA" id="ARBA00010254"/>
    </source>
</evidence>
<organism evidence="4">
    <name type="scientific">Amphimedon queenslandica</name>
    <name type="common">Sponge</name>
    <dbReference type="NCBI Taxonomy" id="400682"/>
    <lineage>
        <taxon>Eukaryota</taxon>
        <taxon>Metazoa</taxon>
        <taxon>Porifera</taxon>
        <taxon>Demospongiae</taxon>
        <taxon>Heteroscleromorpha</taxon>
        <taxon>Haplosclerida</taxon>
        <taxon>Niphatidae</taxon>
        <taxon>Amphimedon</taxon>
    </lineage>
</organism>
<evidence type="ECO:0000256" key="3">
    <source>
        <dbReference type="ARBA" id="ARBA00023274"/>
    </source>
</evidence>
<keyword evidence="3" id="KW-0687">Ribonucleoprotein</keyword>
<reference evidence="4" key="1">
    <citation type="submission" date="2017-05" db="UniProtKB">
        <authorList>
            <consortium name="EnsemblMetazoa"/>
        </authorList>
    </citation>
    <scope>IDENTIFICATION</scope>
</reference>
<dbReference type="Pfam" id="PF00366">
    <property type="entry name" value="Ribosomal_S17"/>
    <property type="match status" value="1"/>
</dbReference>
<dbReference type="SUPFAM" id="SSF50249">
    <property type="entry name" value="Nucleic acid-binding proteins"/>
    <property type="match status" value="1"/>
</dbReference>
<evidence type="ECO:0000256" key="2">
    <source>
        <dbReference type="ARBA" id="ARBA00022980"/>
    </source>
</evidence>
<evidence type="ECO:0008006" key="5">
    <source>
        <dbReference type="Google" id="ProtNLM"/>
    </source>
</evidence>